<feature type="compositionally biased region" description="Polar residues" evidence="6">
    <location>
        <begin position="585"/>
        <end position="596"/>
    </location>
</feature>
<dbReference type="CDD" id="cd17502">
    <property type="entry name" value="MFS_Azr1_MDR_like"/>
    <property type="match status" value="1"/>
</dbReference>
<feature type="transmembrane region" description="Helical" evidence="7">
    <location>
        <begin position="199"/>
        <end position="221"/>
    </location>
</feature>
<dbReference type="PANTHER" id="PTHR23501">
    <property type="entry name" value="MAJOR FACILITATOR SUPERFAMILY"/>
    <property type="match status" value="1"/>
</dbReference>
<dbReference type="AlphaFoldDB" id="A0A9W9X6A9"/>
<evidence type="ECO:0000256" key="7">
    <source>
        <dbReference type="SAM" id="Phobius"/>
    </source>
</evidence>
<evidence type="ECO:0000256" key="4">
    <source>
        <dbReference type="ARBA" id="ARBA00022989"/>
    </source>
</evidence>
<proteinExistence type="inferred from homology"/>
<dbReference type="Gene3D" id="1.20.1250.20">
    <property type="entry name" value="MFS general substrate transporter like domains"/>
    <property type="match status" value="1"/>
</dbReference>
<dbReference type="InterPro" id="IPR036259">
    <property type="entry name" value="MFS_trans_sf"/>
</dbReference>
<dbReference type="InterPro" id="IPR020846">
    <property type="entry name" value="MFS_dom"/>
</dbReference>
<feature type="transmembrane region" description="Helical" evidence="7">
    <location>
        <begin position="539"/>
        <end position="560"/>
    </location>
</feature>
<protein>
    <submittedName>
        <fullName evidence="9">Aspyridones efflux protein</fullName>
    </submittedName>
</protein>
<comment type="caution">
    <text evidence="9">The sequence shown here is derived from an EMBL/GenBank/DDBJ whole genome shotgun (WGS) entry which is preliminary data.</text>
</comment>
<reference evidence="9" key="2">
    <citation type="journal article" date="2023" name="IMA Fungus">
        <title>Comparative genomic study of the Penicillium genus elucidates a diverse pangenome and 15 lateral gene transfer events.</title>
        <authorList>
            <person name="Petersen C."/>
            <person name="Sorensen T."/>
            <person name="Nielsen M.R."/>
            <person name="Sondergaard T.E."/>
            <person name="Sorensen J.L."/>
            <person name="Fitzpatrick D.A."/>
            <person name="Frisvad J.C."/>
            <person name="Nielsen K.L."/>
        </authorList>
    </citation>
    <scope>NUCLEOTIDE SEQUENCE</scope>
    <source>
        <strain evidence="9">IBT 30728</strain>
    </source>
</reference>
<feature type="transmembrane region" description="Helical" evidence="7">
    <location>
        <begin position="73"/>
        <end position="99"/>
    </location>
</feature>
<evidence type="ECO:0000313" key="9">
    <source>
        <dbReference type="EMBL" id="KAJ5485283.1"/>
    </source>
</evidence>
<dbReference type="Pfam" id="PF07690">
    <property type="entry name" value="MFS_1"/>
    <property type="match status" value="1"/>
</dbReference>
<comment type="subcellular location">
    <subcellularLocation>
        <location evidence="1">Membrane</location>
        <topology evidence="1">Multi-pass membrane protein</topology>
    </subcellularLocation>
</comment>
<dbReference type="PROSITE" id="PS50850">
    <property type="entry name" value="MFS"/>
    <property type="match status" value="1"/>
</dbReference>
<gene>
    <name evidence="9" type="ORF">N7539_005271</name>
</gene>
<keyword evidence="4 7" id="KW-1133">Transmembrane helix</keyword>
<feature type="region of interest" description="Disordered" evidence="6">
    <location>
        <begin position="1"/>
        <end position="61"/>
    </location>
</feature>
<dbReference type="GO" id="GO:0022857">
    <property type="term" value="F:transmembrane transporter activity"/>
    <property type="evidence" value="ECO:0007669"/>
    <property type="project" value="InterPro"/>
</dbReference>
<dbReference type="GeneID" id="81625122"/>
<feature type="transmembrane region" description="Helical" evidence="7">
    <location>
        <begin position="111"/>
        <end position="129"/>
    </location>
</feature>
<evidence type="ECO:0000256" key="6">
    <source>
        <dbReference type="SAM" id="MobiDB-lite"/>
    </source>
</evidence>
<dbReference type="SUPFAM" id="SSF103473">
    <property type="entry name" value="MFS general substrate transporter"/>
    <property type="match status" value="1"/>
</dbReference>
<feature type="region of interest" description="Disordered" evidence="6">
    <location>
        <begin position="567"/>
        <end position="596"/>
    </location>
</feature>
<dbReference type="PANTHER" id="PTHR23501:SF199">
    <property type="entry name" value="MFS EFFLUX TRANSPORTER INPD-RELATED"/>
    <property type="match status" value="1"/>
</dbReference>
<reference evidence="9" key="1">
    <citation type="submission" date="2022-12" db="EMBL/GenBank/DDBJ databases">
        <authorList>
            <person name="Petersen C."/>
        </authorList>
    </citation>
    <scope>NUCLEOTIDE SEQUENCE</scope>
    <source>
        <strain evidence="9">IBT 30728</strain>
    </source>
</reference>
<evidence type="ECO:0000313" key="10">
    <source>
        <dbReference type="Proteomes" id="UP001148312"/>
    </source>
</evidence>
<comment type="similarity">
    <text evidence="2">Belongs to the major facilitator superfamily. TCR/Tet family.</text>
</comment>
<evidence type="ECO:0000256" key="5">
    <source>
        <dbReference type="ARBA" id="ARBA00023136"/>
    </source>
</evidence>
<keyword evidence="10" id="KW-1185">Reference proteome</keyword>
<name>A0A9W9X6A9_9EURO</name>
<dbReference type="RefSeq" id="XP_056790067.1">
    <property type="nucleotide sequence ID" value="XM_056934873.1"/>
</dbReference>
<dbReference type="EMBL" id="JAPWDQ010000005">
    <property type="protein sequence ID" value="KAJ5485283.1"/>
    <property type="molecule type" value="Genomic_DNA"/>
</dbReference>
<dbReference type="Proteomes" id="UP001148312">
    <property type="component" value="Unassembled WGS sequence"/>
</dbReference>
<feature type="compositionally biased region" description="Basic and acidic residues" evidence="6">
    <location>
        <begin position="9"/>
        <end position="43"/>
    </location>
</feature>
<feature type="transmembrane region" description="Helical" evidence="7">
    <location>
        <begin position="166"/>
        <end position="187"/>
    </location>
</feature>
<evidence type="ECO:0000256" key="1">
    <source>
        <dbReference type="ARBA" id="ARBA00004141"/>
    </source>
</evidence>
<evidence type="ECO:0000259" key="8">
    <source>
        <dbReference type="PROSITE" id="PS50850"/>
    </source>
</evidence>
<feature type="transmembrane region" description="Helical" evidence="7">
    <location>
        <begin position="406"/>
        <end position="424"/>
    </location>
</feature>
<feature type="transmembrane region" description="Helical" evidence="7">
    <location>
        <begin position="141"/>
        <end position="160"/>
    </location>
</feature>
<dbReference type="InterPro" id="IPR011701">
    <property type="entry name" value="MFS"/>
</dbReference>
<feature type="transmembrane region" description="Helical" evidence="7">
    <location>
        <begin position="301"/>
        <end position="319"/>
    </location>
</feature>
<keyword evidence="3 7" id="KW-0812">Transmembrane</keyword>
<feature type="transmembrane region" description="Helical" evidence="7">
    <location>
        <begin position="271"/>
        <end position="289"/>
    </location>
</feature>
<feature type="transmembrane region" description="Helical" evidence="7">
    <location>
        <begin position="227"/>
        <end position="250"/>
    </location>
</feature>
<feature type="domain" description="Major facilitator superfamily (MFS) profile" evidence="8">
    <location>
        <begin position="76"/>
        <end position="566"/>
    </location>
</feature>
<keyword evidence="5 7" id="KW-0472">Membrane</keyword>
<feature type="transmembrane region" description="Helical" evidence="7">
    <location>
        <begin position="379"/>
        <end position="399"/>
    </location>
</feature>
<evidence type="ECO:0000256" key="3">
    <source>
        <dbReference type="ARBA" id="ARBA00022692"/>
    </source>
</evidence>
<sequence length="596" mass="63135">MSDPTQQDHAVHEDEKTSHTAKAEAIQEAKDVESGSSEKRIVEAPDAQHQSSRPDGEAGATDEAKNYVQGVRLYMISAAFIMAGIMLGIDGSILATAIPRITSDFNSVDDIGWYASAYLLAQMALQPTFGRVYIYFEAKVTFLLSLLVFEVGSVICAVAPNSAVLILGRGIAGAAAAGMLTGNLAIFGQVVPLRSRPRGMAIMTGLFSVATLAGPTVGGLLTDSRLTWRFCFWINLPFGFIAAVIVIFFLQRKPGKMANLPLKEKVNRLDLASASVLAASLVCLFLGLQWGGSTEPWSAPRVWGCLVGFAVLCVAFIGLQAYRKERATIPLRLLRQRTVAVCCIFSGLYGVAVVTHAYLLPIWFQGVKGTDATISGVNMLPSTIASTVAILIAGFGMTATGYYVPFMWAGAVIYVAGSAMYTILRVDSTVGRWLGTQILAGSGFGTAIQVTFIGVQVVTPAIDMPTVCALEVFFRQLGSSVGISIAQSIFLNQLTGRLEGIPGVDPGKMIRSGVLEGAWSNESVAASVIPSVKEALNSAITTAFLLPVGATALASVISLGMERRRIEDDRVPAPGTEIGVHTDRASNSSESGPPQP</sequence>
<feature type="transmembrane region" description="Helical" evidence="7">
    <location>
        <begin position="339"/>
        <end position="359"/>
    </location>
</feature>
<evidence type="ECO:0000256" key="2">
    <source>
        <dbReference type="ARBA" id="ARBA00007520"/>
    </source>
</evidence>
<dbReference type="GO" id="GO:0005886">
    <property type="term" value="C:plasma membrane"/>
    <property type="evidence" value="ECO:0007669"/>
    <property type="project" value="TreeGrafter"/>
</dbReference>
<accession>A0A9W9X6A9</accession>
<organism evidence="9 10">
    <name type="scientific">Penicillium diatomitis</name>
    <dbReference type="NCBI Taxonomy" id="2819901"/>
    <lineage>
        <taxon>Eukaryota</taxon>
        <taxon>Fungi</taxon>
        <taxon>Dikarya</taxon>
        <taxon>Ascomycota</taxon>
        <taxon>Pezizomycotina</taxon>
        <taxon>Eurotiomycetes</taxon>
        <taxon>Eurotiomycetidae</taxon>
        <taxon>Eurotiales</taxon>
        <taxon>Aspergillaceae</taxon>
        <taxon>Penicillium</taxon>
    </lineage>
</organism>